<sequence length="298" mass="33271">MPRTSKGAITIEGQTVEVTNPEKPLWPEMGITKLLYLQKLGELAPYLIRYCKGRYLTTIRYPHGVGDKSFYQKNCPQPAPPFVKVAVHAGIRYVELDSLPTLLWLGNLACLEFHASFDRIGEPLRPSEWVLDIDPSREEEPRIMEAAALAGELLDSLGVAAVPKTSGATGMQLVVPLEPELTFDELRGFGRFLAEYLVQRHPRLFTAQRLKKDRGDRIYLDYLQHYPGKTLSAPYTPRARAGATVSTPLTWEEVRGGARIADYHLLSIGARLSQVGDLIANVPPQRLGPIIGFLQRKT</sequence>
<dbReference type="PANTHER" id="PTHR42705">
    <property type="entry name" value="BIFUNCTIONAL NON-HOMOLOGOUS END JOINING PROTEIN LIGD"/>
    <property type="match status" value="1"/>
</dbReference>
<dbReference type="NCBIfam" id="TIGR02778">
    <property type="entry name" value="ligD_pol"/>
    <property type="match status" value="1"/>
</dbReference>
<evidence type="ECO:0000313" key="3">
    <source>
        <dbReference type="Proteomes" id="UP000621560"/>
    </source>
</evidence>
<dbReference type="Gene3D" id="3.90.920.10">
    <property type="entry name" value="DNA primase, PRIM domain"/>
    <property type="match status" value="1"/>
</dbReference>
<organism evidence="2 3">
    <name type="scientific">Paenibacillus sabuli</name>
    <dbReference type="NCBI Taxonomy" id="2772509"/>
    <lineage>
        <taxon>Bacteria</taxon>
        <taxon>Bacillati</taxon>
        <taxon>Bacillota</taxon>
        <taxon>Bacilli</taxon>
        <taxon>Bacillales</taxon>
        <taxon>Paenibacillaceae</taxon>
        <taxon>Paenibacillus</taxon>
    </lineage>
</organism>
<accession>A0A927GTA5</accession>
<reference evidence="2" key="1">
    <citation type="submission" date="2020-09" db="EMBL/GenBank/DDBJ databases">
        <title>A novel bacterium of genus Paenibacillus, isolated from South China Sea.</title>
        <authorList>
            <person name="Huang H."/>
            <person name="Mo K."/>
            <person name="Hu Y."/>
        </authorList>
    </citation>
    <scope>NUCLEOTIDE SEQUENCE</scope>
    <source>
        <strain evidence="2">IB182496</strain>
    </source>
</reference>
<keyword evidence="2" id="KW-0436">Ligase</keyword>
<protein>
    <submittedName>
        <fullName evidence="2">Non-homologous end-joining DNA ligase</fullName>
        <ecNumber evidence="2">6.5.1.1</ecNumber>
    </submittedName>
</protein>
<proteinExistence type="predicted"/>
<keyword evidence="3" id="KW-1185">Reference proteome</keyword>
<dbReference type="RefSeq" id="WP_190920186.1">
    <property type="nucleotide sequence ID" value="NZ_JACXIZ010000033.1"/>
</dbReference>
<dbReference type="InterPro" id="IPR014145">
    <property type="entry name" value="LigD_pol_dom"/>
</dbReference>
<dbReference type="CDD" id="cd04861">
    <property type="entry name" value="LigD_Pol_like"/>
    <property type="match status" value="1"/>
</dbReference>
<evidence type="ECO:0000313" key="2">
    <source>
        <dbReference type="EMBL" id="MBD2847141.1"/>
    </source>
</evidence>
<dbReference type="EC" id="6.5.1.1" evidence="2"/>
<dbReference type="InterPro" id="IPR052171">
    <property type="entry name" value="NHEJ_LigD"/>
</dbReference>
<dbReference type="Proteomes" id="UP000621560">
    <property type="component" value="Unassembled WGS sequence"/>
</dbReference>
<gene>
    <name evidence="2" type="primary">ligD</name>
    <name evidence="2" type="ORF">IDH44_18230</name>
</gene>
<dbReference type="AlphaFoldDB" id="A0A927GTA5"/>
<name>A0A927GTA5_9BACL</name>
<comment type="caution">
    <text evidence="2">The sequence shown here is derived from an EMBL/GenBank/DDBJ whole genome shotgun (WGS) entry which is preliminary data.</text>
</comment>
<dbReference type="Pfam" id="PF21686">
    <property type="entry name" value="LigD_Prim-Pol"/>
    <property type="match status" value="1"/>
</dbReference>
<dbReference type="GO" id="GO:0003910">
    <property type="term" value="F:DNA ligase (ATP) activity"/>
    <property type="evidence" value="ECO:0007669"/>
    <property type="project" value="UniProtKB-EC"/>
</dbReference>
<dbReference type="PANTHER" id="PTHR42705:SF2">
    <property type="entry name" value="BIFUNCTIONAL NON-HOMOLOGOUS END JOINING PROTEIN LIGD"/>
    <property type="match status" value="1"/>
</dbReference>
<evidence type="ECO:0000259" key="1">
    <source>
        <dbReference type="Pfam" id="PF21686"/>
    </source>
</evidence>
<feature type="domain" description="DNA ligase D polymerase" evidence="1">
    <location>
        <begin position="40"/>
        <end position="278"/>
    </location>
</feature>
<dbReference type="EMBL" id="JACXIZ010000033">
    <property type="protein sequence ID" value="MBD2847141.1"/>
    <property type="molecule type" value="Genomic_DNA"/>
</dbReference>